<feature type="transmembrane region" description="Helical" evidence="12">
    <location>
        <begin position="977"/>
        <end position="998"/>
    </location>
</feature>
<dbReference type="GO" id="GO:0005783">
    <property type="term" value="C:endoplasmic reticulum"/>
    <property type="evidence" value="ECO:0007669"/>
    <property type="project" value="TreeGrafter"/>
</dbReference>
<dbReference type="InterPro" id="IPR021109">
    <property type="entry name" value="Peptidase_aspartic_dom_sf"/>
</dbReference>
<feature type="chain" id="PRO_5042826872" evidence="13">
    <location>
        <begin position="21"/>
        <end position="1012"/>
    </location>
</feature>
<dbReference type="GO" id="GO:0004190">
    <property type="term" value="F:aspartic-type endopeptidase activity"/>
    <property type="evidence" value="ECO:0007669"/>
    <property type="project" value="InterPro"/>
</dbReference>
<gene>
    <name evidence="15" type="ORF">QBC35DRAFT_513773</name>
</gene>
<evidence type="ECO:0000256" key="5">
    <source>
        <dbReference type="ARBA" id="ARBA00022692"/>
    </source>
</evidence>
<dbReference type="InterPro" id="IPR034164">
    <property type="entry name" value="Pepsin-like_dom"/>
</dbReference>
<dbReference type="InterPro" id="IPR033121">
    <property type="entry name" value="PEPTIDASE_A1"/>
</dbReference>
<evidence type="ECO:0000256" key="2">
    <source>
        <dbReference type="ARBA" id="ARBA00007447"/>
    </source>
</evidence>
<accession>A0AAN6WYA3</accession>
<reference evidence="15" key="1">
    <citation type="journal article" date="2023" name="Mol. Phylogenet. Evol.">
        <title>Genome-scale phylogeny and comparative genomics of the fungal order Sordariales.</title>
        <authorList>
            <person name="Hensen N."/>
            <person name="Bonometti L."/>
            <person name="Westerberg I."/>
            <person name="Brannstrom I.O."/>
            <person name="Guillou S."/>
            <person name="Cros-Aarteil S."/>
            <person name="Calhoun S."/>
            <person name="Haridas S."/>
            <person name="Kuo A."/>
            <person name="Mondo S."/>
            <person name="Pangilinan J."/>
            <person name="Riley R."/>
            <person name="LaButti K."/>
            <person name="Andreopoulos B."/>
            <person name="Lipzen A."/>
            <person name="Chen C."/>
            <person name="Yan M."/>
            <person name="Daum C."/>
            <person name="Ng V."/>
            <person name="Clum A."/>
            <person name="Steindorff A."/>
            <person name="Ohm R.A."/>
            <person name="Martin F."/>
            <person name="Silar P."/>
            <person name="Natvig D.O."/>
            <person name="Lalanne C."/>
            <person name="Gautier V."/>
            <person name="Ament-Velasquez S.L."/>
            <person name="Kruys A."/>
            <person name="Hutchinson M.I."/>
            <person name="Powell A.J."/>
            <person name="Barry K."/>
            <person name="Miller A.N."/>
            <person name="Grigoriev I.V."/>
            <person name="Debuchy R."/>
            <person name="Gladieux P."/>
            <person name="Hiltunen Thoren M."/>
            <person name="Johannesson H."/>
        </authorList>
    </citation>
    <scope>NUCLEOTIDE SEQUENCE</scope>
    <source>
        <strain evidence="15">PSN309</strain>
    </source>
</reference>
<comment type="similarity">
    <text evidence="2">Belongs to the peptidase A1 family.</text>
</comment>
<feature type="disulfide bond" evidence="10">
    <location>
        <begin position="162"/>
        <end position="167"/>
    </location>
</feature>
<dbReference type="PROSITE" id="PS51767">
    <property type="entry name" value="PEPTIDASE_A1"/>
    <property type="match status" value="1"/>
</dbReference>
<feature type="compositionally biased region" description="Basic and acidic residues" evidence="11">
    <location>
        <begin position="558"/>
        <end position="570"/>
    </location>
</feature>
<feature type="transmembrane region" description="Helical" evidence="12">
    <location>
        <begin position="727"/>
        <end position="752"/>
    </location>
</feature>
<evidence type="ECO:0000256" key="11">
    <source>
        <dbReference type="SAM" id="MobiDB-lite"/>
    </source>
</evidence>
<evidence type="ECO:0000313" key="15">
    <source>
        <dbReference type="EMBL" id="KAK4189898.1"/>
    </source>
</evidence>
<evidence type="ECO:0000256" key="9">
    <source>
        <dbReference type="PIRSR" id="PIRSR601461-1"/>
    </source>
</evidence>
<keyword evidence="15" id="KW-0378">Hydrolase</keyword>
<feature type="compositionally biased region" description="Low complexity" evidence="11">
    <location>
        <begin position="449"/>
        <end position="462"/>
    </location>
</feature>
<feature type="transmembrane region" description="Helical" evidence="12">
    <location>
        <begin position="683"/>
        <end position="707"/>
    </location>
</feature>
<feature type="active site" evidence="9">
    <location>
        <position position="149"/>
    </location>
</feature>
<dbReference type="SUPFAM" id="SSF50630">
    <property type="entry name" value="Acid proteases"/>
    <property type="match status" value="1"/>
</dbReference>
<dbReference type="PANTHER" id="PTHR22950">
    <property type="entry name" value="AMINO ACID TRANSPORTER"/>
    <property type="match status" value="1"/>
</dbReference>
<feature type="transmembrane region" description="Helical" evidence="12">
    <location>
        <begin position="945"/>
        <end position="965"/>
    </location>
</feature>
<evidence type="ECO:0000256" key="6">
    <source>
        <dbReference type="ARBA" id="ARBA00022970"/>
    </source>
</evidence>
<keyword evidence="16" id="KW-1185">Reference proteome</keyword>
<feature type="active site" evidence="9">
    <location>
        <position position="332"/>
    </location>
</feature>
<reference evidence="15" key="2">
    <citation type="submission" date="2023-05" db="EMBL/GenBank/DDBJ databases">
        <authorList>
            <consortium name="Lawrence Berkeley National Laboratory"/>
            <person name="Steindorff A."/>
            <person name="Hensen N."/>
            <person name="Bonometti L."/>
            <person name="Westerberg I."/>
            <person name="Brannstrom I.O."/>
            <person name="Guillou S."/>
            <person name="Cros-Aarteil S."/>
            <person name="Calhoun S."/>
            <person name="Haridas S."/>
            <person name="Kuo A."/>
            <person name="Mondo S."/>
            <person name="Pangilinan J."/>
            <person name="Riley R."/>
            <person name="Labutti K."/>
            <person name="Andreopoulos B."/>
            <person name="Lipzen A."/>
            <person name="Chen C."/>
            <person name="Yanf M."/>
            <person name="Daum C."/>
            <person name="Ng V."/>
            <person name="Clum A."/>
            <person name="Ohm R."/>
            <person name="Martin F."/>
            <person name="Silar P."/>
            <person name="Natvig D."/>
            <person name="Lalanne C."/>
            <person name="Gautier V."/>
            <person name="Ament-Velasquez S.L."/>
            <person name="Kruys A."/>
            <person name="Hutchinson M.I."/>
            <person name="Powell A.J."/>
            <person name="Barry K."/>
            <person name="Miller A.N."/>
            <person name="Grigoriev I.V."/>
            <person name="Debuchy R."/>
            <person name="Gladieux P."/>
            <person name="Thoren M.H."/>
            <person name="Johannesson H."/>
        </authorList>
    </citation>
    <scope>NUCLEOTIDE SEQUENCE</scope>
    <source>
        <strain evidence="15">PSN309</strain>
    </source>
</reference>
<keyword evidence="10" id="KW-1015">Disulfide bond</keyword>
<comment type="caution">
    <text evidence="15">The sequence shown here is derived from an EMBL/GenBank/DDBJ whole genome shotgun (WGS) entry which is preliminary data.</text>
</comment>
<name>A0AAN6WYA3_9PEZI</name>
<feature type="region of interest" description="Disordered" evidence="11">
    <location>
        <begin position="544"/>
        <end position="573"/>
    </location>
</feature>
<keyword evidence="8 12" id="KW-0472">Membrane</keyword>
<dbReference type="InterPro" id="IPR001461">
    <property type="entry name" value="Aspartic_peptidase_A1"/>
</dbReference>
<evidence type="ECO:0000256" key="13">
    <source>
        <dbReference type="SAM" id="SignalP"/>
    </source>
</evidence>
<evidence type="ECO:0000256" key="1">
    <source>
        <dbReference type="ARBA" id="ARBA00004141"/>
    </source>
</evidence>
<evidence type="ECO:0000256" key="4">
    <source>
        <dbReference type="ARBA" id="ARBA00022448"/>
    </source>
</evidence>
<comment type="subcellular location">
    <subcellularLocation>
        <location evidence="1">Membrane</location>
        <topology evidence="1">Multi-pass membrane protein</topology>
    </subcellularLocation>
</comment>
<keyword evidence="15" id="KW-0645">Protease</keyword>
<dbReference type="Pfam" id="PF01490">
    <property type="entry name" value="Aa_trans"/>
    <property type="match status" value="1"/>
</dbReference>
<proteinExistence type="inferred from homology"/>
<feature type="signal peptide" evidence="13">
    <location>
        <begin position="1"/>
        <end position="20"/>
    </location>
</feature>
<feature type="domain" description="Peptidase A1" evidence="14">
    <location>
        <begin position="131"/>
        <end position="441"/>
    </location>
</feature>
<keyword evidence="4" id="KW-0813">Transport</keyword>
<protein>
    <submittedName>
        <fullName evidence="15">Acid protease</fullName>
    </submittedName>
</protein>
<evidence type="ECO:0000256" key="10">
    <source>
        <dbReference type="PIRSR" id="PIRSR601461-2"/>
    </source>
</evidence>
<dbReference type="GO" id="GO:0006508">
    <property type="term" value="P:proteolysis"/>
    <property type="evidence" value="ECO:0007669"/>
    <property type="project" value="UniProtKB-KW"/>
</dbReference>
<feature type="transmembrane region" description="Helical" evidence="12">
    <location>
        <begin position="922"/>
        <end position="939"/>
    </location>
</feature>
<keyword evidence="6" id="KW-0029">Amino-acid transport</keyword>
<comment type="similarity">
    <text evidence="3">Belongs to the amino acid/polyamine transporter 2 family.</text>
</comment>
<dbReference type="Proteomes" id="UP001302126">
    <property type="component" value="Unassembled WGS sequence"/>
</dbReference>
<feature type="transmembrane region" description="Helical" evidence="12">
    <location>
        <begin position="803"/>
        <end position="827"/>
    </location>
</feature>
<dbReference type="PRINTS" id="PR00792">
    <property type="entry name" value="PEPSIN"/>
</dbReference>
<dbReference type="Gene3D" id="2.40.70.10">
    <property type="entry name" value="Acid Proteases"/>
    <property type="match status" value="2"/>
</dbReference>
<evidence type="ECO:0000256" key="3">
    <source>
        <dbReference type="ARBA" id="ARBA00008066"/>
    </source>
</evidence>
<evidence type="ECO:0000259" key="14">
    <source>
        <dbReference type="PROSITE" id="PS51767"/>
    </source>
</evidence>
<dbReference type="Pfam" id="PF00026">
    <property type="entry name" value="Asp"/>
    <property type="match status" value="1"/>
</dbReference>
<evidence type="ECO:0000256" key="7">
    <source>
        <dbReference type="ARBA" id="ARBA00022989"/>
    </source>
</evidence>
<dbReference type="CDD" id="cd05471">
    <property type="entry name" value="pepsin_like"/>
    <property type="match status" value="1"/>
</dbReference>
<organism evidence="15 16">
    <name type="scientific">Podospora australis</name>
    <dbReference type="NCBI Taxonomy" id="1536484"/>
    <lineage>
        <taxon>Eukaryota</taxon>
        <taxon>Fungi</taxon>
        <taxon>Dikarya</taxon>
        <taxon>Ascomycota</taxon>
        <taxon>Pezizomycotina</taxon>
        <taxon>Sordariomycetes</taxon>
        <taxon>Sordariomycetidae</taxon>
        <taxon>Sordariales</taxon>
        <taxon>Podosporaceae</taxon>
        <taxon>Podospora</taxon>
    </lineage>
</organism>
<dbReference type="GO" id="GO:0015179">
    <property type="term" value="F:L-amino acid transmembrane transporter activity"/>
    <property type="evidence" value="ECO:0007669"/>
    <property type="project" value="TreeGrafter"/>
</dbReference>
<dbReference type="InterPro" id="IPR013057">
    <property type="entry name" value="AA_transpt_TM"/>
</dbReference>
<evidence type="ECO:0000256" key="8">
    <source>
        <dbReference type="ARBA" id="ARBA00023136"/>
    </source>
</evidence>
<sequence>MMRVLAVFLQLTLWAASAHAFTLFVPEFQCGPTGECGGPKRQAGSVGERSDVLTLDLVARPRDADHASATYDPIERAIGNVARKYGRYGVSRAIMDAELGRRENTYAVSKPLTPTTSNSAGVYQWGPDYSYFIQVKVGSAQQPFYMLLDTGAGNTWLMDKKCTEEACTLHNRFDPSTSSSFKSENKHFFVEYGTGNLTGIIGDDKISFAGKTFDFEFGLANHTADDFKFFAFDGILGLAMSDSVTGTFLQIQKQKKSLDKMIFGLSINRDADGINDGQVTFGGVDPAKYTGEISYLDVPSAQKSRGEWVIPLGGISYNGKKAKLTAKYGVIDTGTSFIFASPGDADALHENVPGSQVEVHTYYKDYFVPCDITTPMIFTFGGKQYEIPAKDWLGKVSDDKCKSRIYGMNGYEDTWIMGDVFLKYVYTVFDADNGTMRIGFAAKAPPPKTATTTAGGASSTSADPSKPIMPGFGGGQETSGTADPATTAAADSRPGGIIPSGLRTPKTPRTPNRVRFDLTPTIVTNGRFPDGVSNDDTHHHARESFDLDEDDYLSAGGNHDRERGGSRGEGRVPLLTGIEAPSVTVANTFGEHGEDVDSWAAAERARPKSDLSSAFMNMANSIIGAGIIGQPYAFRQAGLLAGTLLLVVLTVVVDWTICLIVVNSKLSGATSFQGTVEKCFGKPGLIAISVAQWAFAFGGMVAFGVIVGDSIPHVLTAIWPDLRAMPVWGLLADRRVVIVVFTLGVSYPLALYRDIAKLAKASTFALVSMGVIVVTVVTQSLLVDPKEKGEIKGGEGWVVNAGVVHAIGVISFAFVCHHNSLLIYGSLERPTIDRFSKVTHYSTAVSMFACLLMALSGFLTFGDKTQGNVLNNFPADNTMVNIARLCFGLNMLTTLPLEAFVCREVMLNYYFPGEPFNMSLHLIFTSSLVFSAMVLSLLTCDLGTVFDLVGGTSAAAMAYILPPLCYIKLTTKSWRTYVAWAVAAFGTLVMIMSMFQAIGKMVTGEGETKQCY</sequence>
<dbReference type="EMBL" id="MU864371">
    <property type="protein sequence ID" value="KAK4189898.1"/>
    <property type="molecule type" value="Genomic_DNA"/>
</dbReference>
<feature type="transmembrane region" description="Helical" evidence="12">
    <location>
        <begin position="882"/>
        <end position="901"/>
    </location>
</feature>
<dbReference type="GO" id="GO:0016020">
    <property type="term" value="C:membrane"/>
    <property type="evidence" value="ECO:0007669"/>
    <property type="project" value="UniProtKB-SubCell"/>
</dbReference>
<evidence type="ECO:0000256" key="12">
    <source>
        <dbReference type="SAM" id="Phobius"/>
    </source>
</evidence>
<dbReference type="AlphaFoldDB" id="A0AAN6WYA3"/>
<feature type="transmembrane region" description="Helical" evidence="12">
    <location>
        <begin position="639"/>
        <end position="662"/>
    </location>
</feature>
<feature type="compositionally biased region" description="Low complexity" evidence="11">
    <location>
        <begin position="481"/>
        <end position="491"/>
    </location>
</feature>
<evidence type="ECO:0000313" key="16">
    <source>
        <dbReference type="Proteomes" id="UP001302126"/>
    </source>
</evidence>
<feature type="transmembrane region" description="Helical" evidence="12">
    <location>
        <begin position="839"/>
        <end position="862"/>
    </location>
</feature>
<keyword evidence="13" id="KW-0732">Signal</keyword>
<dbReference type="PANTHER" id="PTHR22950:SF458">
    <property type="entry name" value="SODIUM-COUPLED NEUTRAL AMINO ACID TRANSPORTER 11-RELATED"/>
    <property type="match status" value="1"/>
</dbReference>
<keyword evidence="7 12" id="KW-1133">Transmembrane helix</keyword>
<feature type="transmembrane region" description="Helical" evidence="12">
    <location>
        <begin position="764"/>
        <end position="783"/>
    </location>
</feature>
<keyword evidence="5 12" id="KW-0812">Transmembrane</keyword>
<feature type="region of interest" description="Disordered" evidence="11">
    <location>
        <begin position="442"/>
        <end position="514"/>
    </location>
</feature>